<sequence length="178" mass="18457">MHNDHPPPYTSLPSGNTSAAPQPAQNDAHLVPIPSNQGGANLSIGASGSAIGLAPTVPAPAPPAAQHPPPPVVSDAPLMIVALLPPAVAALLSTDLFRNASFVTAPDPSTLVRPSIPHTTYYVVTVGMAVGIIPDWDSVRALVHGVSGSFQVGLPSWEQAVLRYTEAFENDDLFLRIP</sequence>
<protein>
    <submittedName>
        <fullName evidence="2">Uncharacterized protein</fullName>
    </submittedName>
</protein>
<feature type="compositionally biased region" description="Pro residues" evidence="1">
    <location>
        <begin position="1"/>
        <end position="10"/>
    </location>
</feature>
<feature type="compositionally biased region" description="Polar residues" evidence="1">
    <location>
        <begin position="11"/>
        <end position="25"/>
    </location>
</feature>
<name>A0A9W8MPW3_9AGAR</name>
<accession>A0A9W8MPW3</accession>
<evidence type="ECO:0000313" key="2">
    <source>
        <dbReference type="EMBL" id="KAJ3494136.1"/>
    </source>
</evidence>
<dbReference type="AlphaFoldDB" id="A0A9W8MPW3"/>
<evidence type="ECO:0000256" key="1">
    <source>
        <dbReference type="SAM" id="MobiDB-lite"/>
    </source>
</evidence>
<comment type="caution">
    <text evidence="2">The sequence shown here is derived from an EMBL/GenBank/DDBJ whole genome shotgun (WGS) entry which is preliminary data.</text>
</comment>
<gene>
    <name evidence="2" type="ORF">NLJ89_g10872</name>
</gene>
<reference evidence="2" key="1">
    <citation type="submission" date="2022-07" db="EMBL/GenBank/DDBJ databases">
        <title>Genome Sequence of Agrocybe chaxingu.</title>
        <authorList>
            <person name="Buettner E."/>
        </authorList>
    </citation>
    <scope>NUCLEOTIDE SEQUENCE</scope>
    <source>
        <strain evidence="2">MP-N11</strain>
    </source>
</reference>
<evidence type="ECO:0000313" key="3">
    <source>
        <dbReference type="Proteomes" id="UP001148786"/>
    </source>
</evidence>
<feature type="region of interest" description="Disordered" evidence="1">
    <location>
        <begin position="1"/>
        <end position="36"/>
    </location>
</feature>
<dbReference type="Proteomes" id="UP001148786">
    <property type="component" value="Unassembled WGS sequence"/>
</dbReference>
<proteinExistence type="predicted"/>
<keyword evidence="3" id="KW-1185">Reference proteome</keyword>
<organism evidence="2 3">
    <name type="scientific">Agrocybe chaxingu</name>
    <dbReference type="NCBI Taxonomy" id="84603"/>
    <lineage>
        <taxon>Eukaryota</taxon>
        <taxon>Fungi</taxon>
        <taxon>Dikarya</taxon>
        <taxon>Basidiomycota</taxon>
        <taxon>Agaricomycotina</taxon>
        <taxon>Agaricomycetes</taxon>
        <taxon>Agaricomycetidae</taxon>
        <taxon>Agaricales</taxon>
        <taxon>Agaricineae</taxon>
        <taxon>Strophariaceae</taxon>
        <taxon>Agrocybe</taxon>
    </lineage>
</organism>
<dbReference type="OrthoDB" id="3270804at2759"/>
<dbReference type="InterPro" id="IPR009027">
    <property type="entry name" value="Ribosomal_bL9/RNase_H1_N"/>
</dbReference>
<dbReference type="EMBL" id="JANKHO010002171">
    <property type="protein sequence ID" value="KAJ3494136.1"/>
    <property type="molecule type" value="Genomic_DNA"/>
</dbReference>
<dbReference type="SUPFAM" id="SSF55658">
    <property type="entry name" value="L9 N-domain-like"/>
    <property type="match status" value="1"/>
</dbReference>